<dbReference type="STRING" id="1227739.Hsw_1585"/>
<organism evidence="2 3">
    <name type="scientific">Hymenobacter swuensis DY53</name>
    <dbReference type="NCBI Taxonomy" id="1227739"/>
    <lineage>
        <taxon>Bacteria</taxon>
        <taxon>Pseudomonadati</taxon>
        <taxon>Bacteroidota</taxon>
        <taxon>Cytophagia</taxon>
        <taxon>Cytophagales</taxon>
        <taxon>Hymenobacteraceae</taxon>
        <taxon>Hymenobacter</taxon>
    </lineage>
</organism>
<dbReference type="Pfam" id="PF12867">
    <property type="entry name" value="DinB_2"/>
    <property type="match status" value="1"/>
</dbReference>
<dbReference type="InterPro" id="IPR024775">
    <property type="entry name" value="DinB-like"/>
</dbReference>
<name>W8F5Z3_9BACT</name>
<dbReference type="HOGENOM" id="CLU_100135_0_0_10"/>
<feature type="domain" description="DinB-like" evidence="1">
    <location>
        <begin position="34"/>
        <end position="177"/>
    </location>
</feature>
<dbReference type="eggNOG" id="ENOG5031J72">
    <property type="taxonomic scope" value="Bacteria"/>
</dbReference>
<protein>
    <recommendedName>
        <fullName evidence="1">DinB-like domain-containing protein</fullName>
    </recommendedName>
</protein>
<dbReference type="SUPFAM" id="SSF109854">
    <property type="entry name" value="DinB/YfiT-like putative metalloenzymes"/>
    <property type="match status" value="1"/>
</dbReference>
<accession>W8F5Z3</accession>
<dbReference type="Proteomes" id="UP000019423">
    <property type="component" value="Chromosome"/>
</dbReference>
<dbReference type="PATRIC" id="fig|1227739.3.peg.1811"/>
<dbReference type="Gene3D" id="1.20.120.450">
    <property type="entry name" value="dinb family like domain"/>
    <property type="match status" value="1"/>
</dbReference>
<dbReference type="KEGG" id="hsw:Hsw_1585"/>
<evidence type="ECO:0000313" key="3">
    <source>
        <dbReference type="Proteomes" id="UP000019423"/>
    </source>
</evidence>
<dbReference type="OrthoDB" id="679284at2"/>
<keyword evidence="3" id="KW-1185">Reference proteome</keyword>
<gene>
    <name evidence="2" type="ORF">Hsw_1585</name>
</gene>
<evidence type="ECO:0000313" key="2">
    <source>
        <dbReference type="EMBL" id="AHJ97180.1"/>
    </source>
</evidence>
<dbReference type="EMBL" id="CP007145">
    <property type="protein sequence ID" value="AHJ97180.1"/>
    <property type="molecule type" value="Genomic_DNA"/>
</dbReference>
<dbReference type="InterPro" id="IPR034660">
    <property type="entry name" value="DinB/YfiT-like"/>
</dbReference>
<sequence>MTIAAVITDVSNTLIDTFSTIDTWFEKDGNLRAYRPVHNGWTIDEILEHIGLTNHYLLILIEKAATKAVANIQQADLANELANHTFQHEKLATIGQHQSFTWIRPEHMEPKGINASTEVRQQLKTQVQQCLHTLHRLSGGEGVLYKTTMSVNGLGKLNVYEYIYFLAQHGRRHITQMEKNEMAFHSVIK</sequence>
<dbReference type="AlphaFoldDB" id="W8F5Z3"/>
<evidence type="ECO:0000259" key="1">
    <source>
        <dbReference type="Pfam" id="PF12867"/>
    </source>
</evidence>
<reference evidence="2 3" key="1">
    <citation type="submission" date="2014-01" db="EMBL/GenBank/DDBJ databases">
        <title>Complete genome sequence of ionizing-radiation resistance bacterium Hymenobacter swuensis DY53.</title>
        <authorList>
            <person name="Jung J.-H."/>
            <person name="Jeong S.-W."/>
            <person name="Joe M.-H."/>
            <person name="Cho y.-j."/>
            <person name="Kim M.-K."/>
            <person name="Lim S.-Y."/>
        </authorList>
    </citation>
    <scope>NUCLEOTIDE SEQUENCE [LARGE SCALE GENOMIC DNA]</scope>
    <source>
        <strain evidence="2 3">DY53</strain>
    </source>
</reference>
<proteinExistence type="predicted"/>
<dbReference type="RefSeq" id="WP_044001686.1">
    <property type="nucleotide sequence ID" value="NZ_CP007145.1"/>
</dbReference>